<evidence type="ECO:0000313" key="2">
    <source>
        <dbReference type="Proteomes" id="UP000789396"/>
    </source>
</evidence>
<gene>
    <name evidence="1" type="ORF">RFULGI_LOCUS13832</name>
</gene>
<proteinExistence type="predicted"/>
<sequence>RGAFGMVYTTTCSSIKEGIVVIKDVHITSDDDEENIKIFINK</sequence>
<evidence type="ECO:0000313" key="1">
    <source>
        <dbReference type="EMBL" id="CAG8754305.1"/>
    </source>
</evidence>
<dbReference type="EMBL" id="CAJVPZ010037798">
    <property type="protein sequence ID" value="CAG8754305.1"/>
    <property type="molecule type" value="Genomic_DNA"/>
</dbReference>
<organism evidence="1 2">
    <name type="scientific">Racocetra fulgida</name>
    <dbReference type="NCBI Taxonomy" id="60492"/>
    <lineage>
        <taxon>Eukaryota</taxon>
        <taxon>Fungi</taxon>
        <taxon>Fungi incertae sedis</taxon>
        <taxon>Mucoromycota</taxon>
        <taxon>Glomeromycotina</taxon>
        <taxon>Glomeromycetes</taxon>
        <taxon>Diversisporales</taxon>
        <taxon>Gigasporaceae</taxon>
        <taxon>Racocetra</taxon>
    </lineage>
</organism>
<comment type="caution">
    <text evidence="1">The sequence shown here is derived from an EMBL/GenBank/DDBJ whole genome shotgun (WGS) entry which is preliminary data.</text>
</comment>
<reference evidence="1" key="1">
    <citation type="submission" date="2021-06" db="EMBL/GenBank/DDBJ databases">
        <authorList>
            <person name="Kallberg Y."/>
            <person name="Tangrot J."/>
            <person name="Rosling A."/>
        </authorList>
    </citation>
    <scope>NUCLEOTIDE SEQUENCE</scope>
    <source>
        <strain evidence="1">IN212</strain>
    </source>
</reference>
<accession>A0A9N9NNC5</accession>
<protein>
    <submittedName>
        <fullName evidence="1">843_t:CDS:1</fullName>
    </submittedName>
</protein>
<feature type="non-terminal residue" evidence="1">
    <location>
        <position position="1"/>
    </location>
</feature>
<feature type="non-terminal residue" evidence="1">
    <location>
        <position position="42"/>
    </location>
</feature>
<dbReference type="Proteomes" id="UP000789396">
    <property type="component" value="Unassembled WGS sequence"/>
</dbReference>
<keyword evidence="2" id="KW-1185">Reference proteome</keyword>
<name>A0A9N9NNC5_9GLOM</name>
<dbReference type="AlphaFoldDB" id="A0A9N9NNC5"/>